<dbReference type="SUPFAM" id="SSF47781">
    <property type="entry name" value="RuvA domain 2-like"/>
    <property type="match status" value="1"/>
</dbReference>
<dbReference type="SMART" id="SM00278">
    <property type="entry name" value="HhH1"/>
    <property type="match status" value="2"/>
</dbReference>
<gene>
    <name evidence="3" type="ORF">HMPREF1316_1762</name>
</gene>
<dbReference type="Pfam" id="PF10531">
    <property type="entry name" value="SLBB"/>
    <property type="match status" value="1"/>
</dbReference>
<feature type="domain" description="Helix-hairpin-helix DNA-binding motif class 1" evidence="2">
    <location>
        <begin position="178"/>
        <end position="197"/>
    </location>
</feature>
<dbReference type="Gene3D" id="1.10.150.320">
    <property type="entry name" value="Photosystem II 12 kDa extrinsic protein"/>
    <property type="match status" value="1"/>
</dbReference>
<evidence type="ECO:0000256" key="1">
    <source>
        <dbReference type="SAM" id="MobiDB-lite"/>
    </source>
</evidence>
<dbReference type="PANTHER" id="PTHR21180:SF32">
    <property type="entry name" value="ENDONUCLEASE_EXONUCLEASE_PHOSPHATASE FAMILY DOMAIN-CONTAINING PROTEIN 1"/>
    <property type="match status" value="1"/>
</dbReference>
<dbReference type="AlphaFoldDB" id="U2UVN3"/>
<organism evidence="3 4">
    <name type="scientific">Olsenella profusa F0195</name>
    <dbReference type="NCBI Taxonomy" id="1125712"/>
    <lineage>
        <taxon>Bacteria</taxon>
        <taxon>Bacillati</taxon>
        <taxon>Actinomycetota</taxon>
        <taxon>Coriobacteriia</taxon>
        <taxon>Coriobacteriales</taxon>
        <taxon>Atopobiaceae</taxon>
        <taxon>Olsenella</taxon>
    </lineage>
</organism>
<proteinExistence type="predicted"/>
<dbReference type="NCBIfam" id="TIGR00426">
    <property type="entry name" value="competence protein ComEA helix-hairpin-helix repeat region"/>
    <property type="match status" value="1"/>
</dbReference>
<dbReference type="Gene3D" id="3.10.560.10">
    <property type="entry name" value="Outer membrane lipoprotein wza domain like"/>
    <property type="match status" value="1"/>
</dbReference>
<dbReference type="GO" id="GO:0003677">
    <property type="term" value="F:DNA binding"/>
    <property type="evidence" value="ECO:0007669"/>
    <property type="project" value="InterPro"/>
</dbReference>
<dbReference type="STRING" id="1125712.HMPREF1316_1762"/>
<feature type="region of interest" description="Disordered" evidence="1">
    <location>
        <begin position="139"/>
        <end position="171"/>
    </location>
</feature>
<feature type="domain" description="Helix-hairpin-helix DNA-binding motif class 1" evidence="2">
    <location>
        <begin position="208"/>
        <end position="227"/>
    </location>
</feature>
<name>U2UVN3_9ACTN</name>
<dbReference type="InterPro" id="IPR003583">
    <property type="entry name" value="Hlx-hairpin-Hlx_DNA-bd_motif"/>
</dbReference>
<dbReference type="PANTHER" id="PTHR21180">
    <property type="entry name" value="ENDONUCLEASE/EXONUCLEASE/PHOSPHATASE FAMILY DOMAIN-CONTAINING PROTEIN 1"/>
    <property type="match status" value="1"/>
</dbReference>
<accession>U2UVN3</accession>
<dbReference type="InterPro" id="IPR019554">
    <property type="entry name" value="Soluble_ligand-bd"/>
</dbReference>
<evidence type="ECO:0000313" key="3">
    <source>
        <dbReference type="EMBL" id="ERL07177.1"/>
    </source>
</evidence>
<dbReference type="InterPro" id="IPR004509">
    <property type="entry name" value="Competence_ComEA_HhH"/>
</dbReference>
<sequence length="230" mass="23654">MAQRTRGRSRRRGWRAGVALAVAAAVAVGAVVIWRAGGMTDGAELVEHRAEASFDDAEAATVPRDAPVGTDNGATQDPATLVVDVDGAVMSPGVYELAAEGARVRDAIAAAGGLAEDADTTQLNLATLLQDGQKVHVPRMGEAPSASPTTDTAGRTNAAPSGSSGSTAPININTAGEEELKQLPGVGDATAAAIVRDRREHGRFASVDDLMRVSGIGQKKLEKLRPRICV</sequence>
<dbReference type="OrthoDB" id="9758724at2"/>
<dbReference type="GO" id="GO:0015627">
    <property type="term" value="C:type II protein secretion system complex"/>
    <property type="evidence" value="ECO:0007669"/>
    <property type="project" value="TreeGrafter"/>
</dbReference>
<dbReference type="GO" id="GO:0015628">
    <property type="term" value="P:protein secretion by the type II secretion system"/>
    <property type="evidence" value="ECO:0007669"/>
    <property type="project" value="TreeGrafter"/>
</dbReference>
<feature type="compositionally biased region" description="Polar residues" evidence="1">
    <location>
        <begin position="146"/>
        <end position="160"/>
    </location>
</feature>
<dbReference type="eggNOG" id="COG1555">
    <property type="taxonomic scope" value="Bacteria"/>
</dbReference>
<dbReference type="InterPro" id="IPR010994">
    <property type="entry name" value="RuvA_2-like"/>
</dbReference>
<dbReference type="GO" id="GO:0006281">
    <property type="term" value="P:DNA repair"/>
    <property type="evidence" value="ECO:0007669"/>
    <property type="project" value="InterPro"/>
</dbReference>
<evidence type="ECO:0000259" key="2">
    <source>
        <dbReference type="SMART" id="SM00278"/>
    </source>
</evidence>
<dbReference type="PATRIC" id="fig|1125712.3.peg.1747"/>
<dbReference type="Proteomes" id="UP000016638">
    <property type="component" value="Unassembled WGS sequence"/>
</dbReference>
<protein>
    <submittedName>
        <fullName evidence="3">ComEA protein</fullName>
    </submittedName>
</protein>
<comment type="caution">
    <text evidence="3">The sequence shown here is derived from an EMBL/GenBank/DDBJ whole genome shotgun (WGS) entry which is preliminary data.</text>
</comment>
<dbReference type="Pfam" id="PF12836">
    <property type="entry name" value="HHH_3"/>
    <property type="match status" value="1"/>
</dbReference>
<reference evidence="3 4" key="1">
    <citation type="submission" date="2013-08" db="EMBL/GenBank/DDBJ databases">
        <authorList>
            <person name="Durkin A.S."/>
            <person name="Haft D.R."/>
            <person name="McCorrison J."/>
            <person name="Torralba M."/>
            <person name="Gillis M."/>
            <person name="Haft D.H."/>
            <person name="Methe B."/>
            <person name="Sutton G."/>
            <person name="Nelson K.E."/>
        </authorList>
    </citation>
    <scope>NUCLEOTIDE SEQUENCE [LARGE SCALE GENOMIC DNA]</scope>
    <source>
        <strain evidence="3 4">F0195</strain>
    </source>
</reference>
<evidence type="ECO:0000313" key="4">
    <source>
        <dbReference type="Proteomes" id="UP000016638"/>
    </source>
</evidence>
<keyword evidence="4" id="KW-1185">Reference proteome</keyword>
<dbReference type="InterPro" id="IPR051675">
    <property type="entry name" value="Endo/Exo/Phosphatase_dom_1"/>
</dbReference>
<dbReference type="EMBL" id="AWEZ01000060">
    <property type="protein sequence ID" value="ERL07177.1"/>
    <property type="molecule type" value="Genomic_DNA"/>
</dbReference>